<gene>
    <name evidence="1" type="ORF">SAMN05421672_104142</name>
</gene>
<dbReference type="Proteomes" id="UP000186079">
    <property type="component" value="Unassembled WGS sequence"/>
</dbReference>
<dbReference type="AlphaFoldDB" id="A0A1N6R690"/>
<evidence type="ECO:0008006" key="3">
    <source>
        <dbReference type="Google" id="ProtNLM"/>
    </source>
</evidence>
<dbReference type="InterPro" id="IPR015003">
    <property type="entry name" value="DUF1853"/>
</dbReference>
<proteinExistence type="predicted"/>
<organism evidence="1 2">
    <name type="scientific">Pseudomonas flexibilis</name>
    <dbReference type="NCBI Taxonomy" id="706570"/>
    <lineage>
        <taxon>Bacteria</taxon>
        <taxon>Pseudomonadati</taxon>
        <taxon>Pseudomonadota</taxon>
        <taxon>Gammaproteobacteria</taxon>
        <taxon>Pseudomonadales</taxon>
        <taxon>Pseudomonadaceae</taxon>
        <taxon>Pseudomonas</taxon>
    </lineage>
</organism>
<evidence type="ECO:0000313" key="2">
    <source>
        <dbReference type="Proteomes" id="UP000186079"/>
    </source>
</evidence>
<name>A0A1N6R690_9PSED</name>
<dbReference type="EMBL" id="FTMC01000004">
    <property type="protein sequence ID" value="SIQ24359.1"/>
    <property type="molecule type" value="Genomic_DNA"/>
</dbReference>
<dbReference type="RefSeq" id="WP_234703327.1">
    <property type="nucleotide sequence ID" value="NZ_FTMC01000004.1"/>
</dbReference>
<evidence type="ECO:0000313" key="1">
    <source>
        <dbReference type="EMBL" id="SIQ24359.1"/>
    </source>
</evidence>
<protein>
    <recommendedName>
        <fullName evidence="3">Cobalt chelatase</fullName>
    </recommendedName>
</protein>
<accession>A0A1N6R690</accession>
<dbReference type="Pfam" id="PF08907">
    <property type="entry name" value="DUF1853"/>
    <property type="match status" value="1"/>
</dbReference>
<reference evidence="1 2" key="1">
    <citation type="submission" date="2017-01" db="EMBL/GenBank/DDBJ databases">
        <authorList>
            <person name="Mah S.A."/>
            <person name="Swanson W.J."/>
            <person name="Moy G.W."/>
            <person name="Vacquier V.D."/>
        </authorList>
    </citation>
    <scope>NUCLEOTIDE SEQUENCE [LARGE SCALE GENOMIC DNA]</scope>
    <source>
        <strain evidence="1 2">ATCC 29606</strain>
    </source>
</reference>
<sequence>MLDTMHPFLELTDLLPRLRQPVVRDLAWTLLSPPLLAETEWPQRHPLAGSGWARQPGRLADWLLRLDEQPAVLLEWLARGPLRRLGLYYERLWQFALQAAPGILLLACNLPIRLGGRTLGELDLLLRDEDGVHHLELAVKLYLGPRQGNGRDTAQWLGPGSEDRLDRKLDHLASHQLPLSSSRHGKLALADLRPDDVQAEFWLGGYLFYPWPDGCAAPAGAHPLHCRGYWLTRERFTALRADSAPGPWQPLPRQAWLATAQLPHAEVWSAEHLDDWLEQLPRTAPAQLLVRLREACTDVWEEAERVFLMPDAWPLNGQAGG</sequence>